<evidence type="ECO:0000313" key="2">
    <source>
        <dbReference type="Proteomes" id="UP000192726"/>
    </source>
</evidence>
<protein>
    <recommendedName>
        <fullName evidence="3">Hyaluronidase</fullName>
    </recommendedName>
</protein>
<dbReference type="Gene3D" id="3.20.20.70">
    <property type="entry name" value="Aldolase class I"/>
    <property type="match status" value="1"/>
</dbReference>
<dbReference type="AlphaFoldDB" id="A0A1V0TJ46"/>
<keyword evidence="2" id="KW-1185">Reference proteome</keyword>
<evidence type="ECO:0008006" key="3">
    <source>
        <dbReference type="Google" id="ProtNLM"/>
    </source>
</evidence>
<dbReference type="KEGG" id="sgv:B1H19_00580"/>
<evidence type="ECO:0000313" key="1">
    <source>
        <dbReference type="EMBL" id="ARF52890.1"/>
    </source>
</evidence>
<dbReference type="RefSeq" id="WP_083102315.1">
    <property type="nucleotide sequence ID" value="NZ_CP020569.1"/>
</dbReference>
<organism evidence="1 2">
    <name type="scientific">Streptomyces gilvosporeus</name>
    <dbReference type="NCBI Taxonomy" id="553510"/>
    <lineage>
        <taxon>Bacteria</taxon>
        <taxon>Bacillati</taxon>
        <taxon>Actinomycetota</taxon>
        <taxon>Actinomycetes</taxon>
        <taxon>Kitasatosporales</taxon>
        <taxon>Streptomycetaceae</taxon>
        <taxon>Streptomyces</taxon>
    </lineage>
</organism>
<reference evidence="1 2" key="1">
    <citation type="submission" date="2017-04" db="EMBL/GenBank/DDBJ databases">
        <title>Complete Genome Sequence of Streptomyces gilvosporeus F607, a Capable Producer of Natamycin.</title>
        <authorList>
            <person name="Zong G."/>
            <person name="Zhong C."/>
            <person name="Fu J."/>
            <person name="Qin R."/>
            <person name="Cao G."/>
        </authorList>
    </citation>
    <scope>NUCLEOTIDE SEQUENCE [LARGE SCALE GENOMIC DNA]</scope>
    <source>
        <strain evidence="1 2">F607</strain>
    </source>
</reference>
<accession>A0A1V0TJ46</accession>
<proteinExistence type="predicted"/>
<dbReference type="STRING" id="553510.B1H19_00580"/>
<gene>
    <name evidence="1" type="ORF">B1H19_00580</name>
</gene>
<sequence>MGMLMLTACQQVASAAPSQASPPSTHAAAPHQFTVYDTTFYAHLDPARYGAVKADIIYEGRVAALSGQPTRHHHPDGRPTSELVLPPKDAYQKLVRQHLANPGPLVLDYETLYLTGTPQVAQRRFRKLSTLLKWTREVAPHKQIGFWDLLGNTQRRYYPLGRAISAREDVLFPSLYTNSTDSKARWQHRLDHALAEAKQLAPGKPVYPYLWPQFQGLHSGQHYMSRELWSYELQACRKATKAVVLWGGGPHGTNNTAWLDVLKRFLAHRS</sequence>
<dbReference type="EMBL" id="CP020569">
    <property type="protein sequence ID" value="ARF52890.1"/>
    <property type="molecule type" value="Genomic_DNA"/>
</dbReference>
<name>A0A1V0TJ46_9ACTN</name>
<dbReference type="InterPro" id="IPR013785">
    <property type="entry name" value="Aldolase_TIM"/>
</dbReference>
<dbReference type="Proteomes" id="UP000192726">
    <property type="component" value="Chromosome"/>
</dbReference>
<dbReference type="OrthoDB" id="9002634at2"/>